<dbReference type="PRINTS" id="PR00783">
    <property type="entry name" value="MINTRINSICP"/>
</dbReference>
<evidence type="ECO:0000256" key="7">
    <source>
        <dbReference type="ARBA" id="ARBA00023136"/>
    </source>
</evidence>
<evidence type="ECO:0000256" key="9">
    <source>
        <dbReference type="SAM" id="Phobius"/>
    </source>
</evidence>
<keyword evidence="6 9" id="KW-1133">Transmembrane helix</keyword>
<evidence type="ECO:0000256" key="8">
    <source>
        <dbReference type="RuleBase" id="RU000477"/>
    </source>
</evidence>
<dbReference type="PANTHER" id="PTHR19139">
    <property type="entry name" value="AQUAPORIN TRANSPORTER"/>
    <property type="match status" value="1"/>
</dbReference>
<keyword evidence="11" id="KW-1185">Reference proteome</keyword>
<dbReference type="Pfam" id="PF00230">
    <property type="entry name" value="MIP"/>
    <property type="match status" value="1"/>
</dbReference>
<dbReference type="RefSeq" id="WP_264844475.1">
    <property type="nucleotide sequence ID" value="NZ_AP025628.1"/>
</dbReference>
<dbReference type="InterPro" id="IPR023271">
    <property type="entry name" value="Aquaporin-like"/>
</dbReference>
<protein>
    <submittedName>
        <fullName evidence="10">Porin</fullName>
    </submittedName>
</protein>
<accession>A0AA35G8H8</accession>
<dbReference type="SUPFAM" id="SSF81338">
    <property type="entry name" value="Aquaporin-like"/>
    <property type="match status" value="1"/>
</dbReference>
<sequence length="247" mass="24417">MSLSRRLWAELIGTWVLVLVGCGAVTATVTASKAGAANIGVGALFAIAMTFGIAVTTMIYAIGHISGCHINPAVSVALALTGRMSWSEAIAYVVAQLAGATGGALTLWAVFGSKAVGALGAPAVGAGYTAVQAYLAEAVGTFVLVFTIFGTAVDGRAPKGWAGLAIGLVVAGVIVAMGSVSGQGINPARSFGPYLVETLAGGSVNWVDFLLGYTLAPLIGGGAAAFAYDALAGTRAAEPAQQAAPAD</sequence>
<feature type="transmembrane region" description="Helical" evidence="9">
    <location>
        <begin position="131"/>
        <end position="149"/>
    </location>
</feature>
<comment type="subcellular location">
    <subcellularLocation>
        <location evidence="1">Cell membrane</location>
        <topology evidence="1">Multi-pass membrane protein</topology>
    </subcellularLocation>
</comment>
<feature type="transmembrane region" description="Helical" evidence="9">
    <location>
        <begin position="37"/>
        <end position="62"/>
    </location>
</feature>
<feature type="transmembrane region" description="Helical" evidence="9">
    <location>
        <begin position="89"/>
        <end position="111"/>
    </location>
</feature>
<proteinExistence type="inferred from homology"/>
<dbReference type="Proteomes" id="UP001163687">
    <property type="component" value="Chromosome"/>
</dbReference>
<dbReference type="EMBL" id="AP025628">
    <property type="protein sequence ID" value="BDG60453.1"/>
    <property type="molecule type" value="Genomic_DNA"/>
</dbReference>
<feature type="transmembrane region" description="Helical" evidence="9">
    <location>
        <begin position="161"/>
        <end position="186"/>
    </location>
</feature>
<dbReference type="InterPro" id="IPR000425">
    <property type="entry name" value="MIP"/>
</dbReference>
<dbReference type="KEGG" id="cmic:caldi_15430"/>
<dbReference type="GO" id="GO:0005886">
    <property type="term" value="C:plasma membrane"/>
    <property type="evidence" value="ECO:0007669"/>
    <property type="project" value="UniProtKB-SubCell"/>
</dbReference>
<keyword evidence="5 8" id="KW-0812">Transmembrane</keyword>
<name>A0AA35G8H8_9FIRM</name>
<evidence type="ECO:0000313" key="10">
    <source>
        <dbReference type="EMBL" id="BDG60453.1"/>
    </source>
</evidence>
<evidence type="ECO:0000256" key="5">
    <source>
        <dbReference type="ARBA" id="ARBA00022692"/>
    </source>
</evidence>
<evidence type="ECO:0000256" key="6">
    <source>
        <dbReference type="ARBA" id="ARBA00022989"/>
    </source>
</evidence>
<evidence type="ECO:0000256" key="4">
    <source>
        <dbReference type="ARBA" id="ARBA00022475"/>
    </source>
</evidence>
<dbReference type="AlphaFoldDB" id="A0AA35G8H8"/>
<dbReference type="PROSITE" id="PS51257">
    <property type="entry name" value="PROKAR_LIPOPROTEIN"/>
    <property type="match status" value="1"/>
</dbReference>
<dbReference type="InterPro" id="IPR034294">
    <property type="entry name" value="Aquaporin_transptr"/>
</dbReference>
<evidence type="ECO:0000256" key="2">
    <source>
        <dbReference type="ARBA" id="ARBA00006175"/>
    </source>
</evidence>
<keyword evidence="4" id="KW-1003">Cell membrane</keyword>
<keyword evidence="7 9" id="KW-0472">Membrane</keyword>
<reference evidence="10" key="1">
    <citation type="submission" date="2022-03" db="EMBL/GenBank/DDBJ databases">
        <title>Complete genome sequence of Caldinitratiruptor microaerophilus.</title>
        <authorList>
            <person name="Mukaiyama R."/>
            <person name="Nishiyama T."/>
            <person name="Ueda K."/>
        </authorList>
    </citation>
    <scope>NUCLEOTIDE SEQUENCE</scope>
    <source>
        <strain evidence="10">JCM 16183</strain>
    </source>
</reference>
<dbReference type="Gene3D" id="1.20.1080.10">
    <property type="entry name" value="Glycerol uptake facilitator protein"/>
    <property type="match status" value="1"/>
</dbReference>
<keyword evidence="3 8" id="KW-0813">Transport</keyword>
<feature type="transmembrane region" description="Helical" evidence="9">
    <location>
        <begin position="206"/>
        <end position="228"/>
    </location>
</feature>
<dbReference type="PANTHER" id="PTHR19139:SF199">
    <property type="entry name" value="MIP17260P"/>
    <property type="match status" value="1"/>
</dbReference>
<gene>
    <name evidence="10" type="ORF">caldi_15430</name>
</gene>
<organism evidence="10 11">
    <name type="scientific">Caldinitratiruptor microaerophilus</name>
    <dbReference type="NCBI Taxonomy" id="671077"/>
    <lineage>
        <taxon>Bacteria</taxon>
        <taxon>Bacillati</taxon>
        <taxon>Bacillota</taxon>
        <taxon>Clostridia</taxon>
        <taxon>Eubacteriales</taxon>
        <taxon>Symbiobacteriaceae</taxon>
        <taxon>Caldinitratiruptor</taxon>
    </lineage>
</organism>
<evidence type="ECO:0000256" key="3">
    <source>
        <dbReference type="ARBA" id="ARBA00022448"/>
    </source>
</evidence>
<comment type="similarity">
    <text evidence="2 8">Belongs to the MIP/aquaporin (TC 1.A.8) family.</text>
</comment>
<dbReference type="GO" id="GO:0015250">
    <property type="term" value="F:water channel activity"/>
    <property type="evidence" value="ECO:0007669"/>
    <property type="project" value="TreeGrafter"/>
</dbReference>
<evidence type="ECO:0000256" key="1">
    <source>
        <dbReference type="ARBA" id="ARBA00004651"/>
    </source>
</evidence>
<dbReference type="InterPro" id="IPR022357">
    <property type="entry name" value="MIP_CS"/>
</dbReference>
<dbReference type="PROSITE" id="PS00221">
    <property type="entry name" value="MIP"/>
    <property type="match status" value="1"/>
</dbReference>
<evidence type="ECO:0000313" key="11">
    <source>
        <dbReference type="Proteomes" id="UP001163687"/>
    </source>
</evidence>